<dbReference type="Proteomes" id="UP000307968">
    <property type="component" value="Chromosome"/>
</dbReference>
<dbReference type="STRING" id="61652.AXX16_4058"/>
<dbReference type="GeneID" id="61764560"/>
<evidence type="ECO:0000313" key="2">
    <source>
        <dbReference type="EMBL" id="VTP60801.1"/>
    </source>
</evidence>
<dbReference type="AlphaFoldDB" id="A0A3S4FZI9"/>
<dbReference type="EMBL" id="LR134155">
    <property type="protein sequence ID" value="VEA72210.1"/>
    <property type="molecule type" value="Genomic_DNA"/>
</dbReference>
<protein>
    <submittedName>
        <fullName evidence="1">Uncharacterized protein</fullName>
    </submittedName>
</protein>
<evidence type="ECO:0000313" key="4">
    <source>
        <dbReference type="Proteomes" id="UP000307968"/>
    </source>
</evidence>
<dbReference type="Proteomes" id="UP000271603">
    <property type="component" value="Chromosome"/>
</dbReference>
<reference evidence="1 3" key="1">
    <citation type="submission" date="2018-12" db="EMBL/GenBank/DDBJ databases">
        <authorList>
            <consortium name="Pathogen Informatics"/>
        </authorList>
    </citation>
    <scope>NUCLEOTIDE SEQUENCE [LARGE SCALE GENOMIC DNA]</scope>
    <source>
        <strain evidence="2 4">NCTC12971</strain>
        <strain evidence="1 3">NCTC9419</strain>
    </source>
</reference>
<dbReference type="EMBL" id="LR590463">
    <property type="protein sequence ID" value="VTP60801.1"/>
    <property type="molecule type" value="Genomic_DNA"/>
</dbReference>
<organism evidence="1 3">
    <name type="scientific">Serratia rubidaea</name>
    <name type="common">Serratia marinorubra</name>
    <dbReference type="NCBI Taxonomy" id="61652"/>
    <lineage>
        <taxon>Bacteria</taxon>
        <taxon>Pseudomonadati</taxon>
        <taxon>Pseudomonadota</taxon>
        <taxon>Gammaproteobacteria</taxon>
        <taxon>Enterobacterales</taxon>
        <taxon>Yersiniaceae</taxon>
        <taxon>Serratia</taxon>
    </lineage>
</organism>
<accession>A0A3S4FZI9</accession>
<evidence type="ECO:0000313" key="3">
    <source>
        <dbReference type="Proteomes" id="UP000271603"/>
    </source>
</evidence>
<gene>
    <name evidence="2" type="ORF">NCTC12971_01291</name>
    <name evidence="1" type="ORF">NCTC9419_03805</name>
</gene>
<proteinExistence type="predicted"/>
<evidence type="ECO:0000313" key="1">
    <source>
        <dbReference type="EMBL" id="VEA72210.1"/>
    </source>
</evidence>
<dbReference type="RefSeq" id="WP_054305423.1">
    <property type="nucleotide sequence ID" value="NZ_CAMIPJ010000009.1"/>
</dbReference>
<sequence>MHITLACPLKTQPASTDLLKSIINEKRAELAPLLTSELRYYSENARYVEGSLEILDIQNVSGPDYSMSYRYQWHIFNACLDINTQETVNGSVRFTQLPQGLIFDIIDNTPPSPADEL</sequence>
<name>A0A3S4FZI9_SERRU</name>